<dbReference type="InterPro" id="IPR012651">
    <property type="entry name" value="Thia_Transptr_ThiT"/>
</dbReference>
<protein>
    <submittedName>
        <fullName evidence="2">Thiamine transporter ThiT</fullName>
    </submittedName>
</protein>
<proteinExistence type="predicted"/>
<feature type="transmembrane region" description="Helical" evidence="1">
    <location>
        <begin position="31"/>
        <end position="50"/>
    </location>
</feature>
<dbReference type="Proteomes" id="UP000624041">
    <property type="component" value="Unassembled WGS sequence"/>
</dbReference>
<evidence type="ECO:0000313" key="2">
    <source>
        <dbReference type="EMBL" id="GGN58564.1"/>
    </source>
</evidence>
<dbReference type="EMBL" id="BMOS01000012">
    <property type="protein sequence ID" value="GGN58564.1"/>
    <property type="molecule type" value="Genomic_DNA"/>
</dbReference>
<accession>A0A918D2A0</accession>
<sequence length="192" mass="21010">MKSNKLLFLIEVSIFTALALLLDILPISFKIWAQGGSVSFAMIPVFIVAFRWGLKGGLVSGFLWGMLQIATGNAYILTPLQGFIDYTLAFTVIGFAGLFARQVQEAVRDGRTKVYLTYITAGVLLGSVLRFLAHTVAGAVFFGSAAIEGQSVWVYSIIYNSSYMFPSFVLSAVIVFFLFHKQPRALLNLASS</sequence>
<evidence type="ECO:0000313" key="3">
    <source>
        <dbReference type="Proteomes" id="UP000624041"/>
    </source>
</evidence>
<keyword evidence="1" id="KW-0812">Transmembrane</keyword>
<keyword evidence="1" id="KW-0472">Membrane</keyword>
<feature type="transmembrane region" description="Helical" evidence="1">
    <location>
        <begin position="153"/>
        <end position="179"/>
    </location>
</feature>
<dbReference type="NCBIfam" id="TIGR02357">
    <property type="entry name" value="ECF_ThiT_YuaJ"/>
    <property type="match status" value="1"/>
</dbReference>
<dbReference type="Pfam" id="PF09515">
    <property type="entry name" value="Thia_YuaJ"/>
    <property type="match status" value="1"/>
</dbReference>
<reference evidence="2" key="1">
    <citation type="journal article" date="2014" name="Int. J. Syst. Evol. Microbiol.">
        <title>Complete genome sequence of Corynebacterium casei LMG S-19264T (=DSM 44701T), isolated from a smear-ripened cheese.</title>
        <authorList>
            <consortium name="US DOE Joint Genome Institute (JGI-PGF)"/>
            <person name="Walter F."/>
            <person name="Albersmeier A."/>
            <person name="Kalinowski J."/>
            <person name="Ruckert C."/>
        </authorList>
    </citation>
    <scope>NUCLEOTIDE SEQUENCE</scope>
    <source>
        <strain evidence="2">JCM 17251</strain>
    </source>
</reference>
<evidence type="ECO:0000256" key="1">
    <source>
        <dbReference type="SAM" id="Phobius"/>
    </source>
</evidence>
<feature type="transmembrane region" description="Helical" evidence="1">
    <location>
        <begin position="57"/>
        <end position="77"/>
    </location>
</feature>
<feature type="transmembrane region" description="Helical" evidence="1">
    <location>
        <begin position="7"/>
        <end position="25"/>
    </location>
</feature>
<dbReference type="RefSeq" id="WP_188857096.1">
    <property type="nucleotide sequence ID" value="NZ_BMOS01000012.1"/>
</dbReference>
<reference evidence="2" key="2">
    <citation type="submission" date="2020-09" db="EMBL/GenBank/DDBJ databases">
        <authorList>
            <person name="Sun Q."/>
            <person name="Ohkuma M."/>
        </authorList>
    </citation>
    <scope>NUCLEOTIDE SEQUENCE</scope>
    <source>
        <strain evidence="2">JCM 17251</strain>
    </source>
</reference>
<dbReference type="GO" id="GO:0015234">
    <property type="term" value="F:thiamine transmembrane transporter activity"/>
    <property type="evidence" value="ECO:0007669"/>
    <property type="project" value="InterPro"/>
</dbReference>
<gene>
    <name evidence="2" type="primary">thiT</name>
    <name evidence="2" type="ORF">GCM10007971_20740</name>
</gene>
<feature type="transmembrane region" description="Helical" evidence="1">
    <location>
        <begin position="83"/>
        <end position="103"/>
    </location>
</feature>
<keyword evidence="3" id="KW-1185">Reference proteome</keyword>
<keyword evidence="1" id="KW-1133">Transmembrane helix</keyword>
<dbReference type="Gene3D" id="1.10.1760.20">
    <property type="match status" value="1"/>
</dbReference>
<dbReference type="AlphaFoldDB" id="A0A918D2A0"/>
<feature type="transmembrane region" description="Helical" evidence="1">
    <location>
        <begin position="115"/>
        <end position="133"/>
    </location>
</feature>
<comment type="caution">
    <text evidence="2">The sequence shown here is derived from an EMBL/GenBank/DDBJ whole genome shotgun (WGS) entry which is preliminary data.</text>
</comment>
<dbReference type="GO" id="GO:0005886">
    <property type="term" value="C:plasma membrane"/>
    <property type="evidence" value="ECO:0007669"/>
    <property type="project" value="InterPro"/>
</dbReference>
<organism evidence="2 3">
    <name type="scientific">Oceanobacillus indicireducens</name>
    <dbReference type="NCBI Taxonomy" id="1004261"/>
    <lineage>
        <taxon>Bacteria</taxon>
        <taxon>Bacillati</taxon>
        <taxon>Bacillota</taxon>
        <taxon>Bacilli</taxon>
        <taxon>Bacillales</taxon>
        <taxon>Bacillaceae</taxon>
        <taxon>Oceanobacillus</taxon>
    </lineage>
</organism>
<name>A0A918D2A0_9BACI</name>